<feature type="region of interest" description="Disordered" evidence="1">
    <location>
        <begin position="341"/>
        <end position="362"/>
    </location>
</feature>
<dbReference type="EMBL" id="CP001952">
    <property type="protein sequence ID" value="ADM12589.1"/>
    <property type="molecule type" value="Genomic_DNA"/>
</dbReference>
<dbReference type="AlphaFoldDB" id="E0SAG4"/>
<keyword evidence="4" id="KW-1185">Reference proteome</keyword>
<feature type="domain" description="LsmAD" evidence="2">
    <location>
        <begin position="140"/>
        <end position="208"/>
    </location>
</feature>
<dbReference type="PANTHER" id="PTHR12854">
    <property type="entry name" value="ATAXIN 2-RELATED"/>
    <property type="match status" value="1"/>
</dbReference>
<dbReference type="RefSeq" id="XP_003073949.1">
    <property type="nucleotide sequence ID" value="XM_003073903.1"/>
</dbReference>
<evidence type="ECO:0000313" key="3">
    <source>
        <dbReference type="EMBL" id="ADM12589.1"/>
    </source>
</evidence>
<dbReference type="Pfam" id="PF06741">
    <property type="entry name" value="LsmAD"/>
    <property type="match status" value="1"/>
</dbReference>
<reference evidence="3 4" key="1">
    <citation type="journal article" date="2010" name="Nat. Commun.">
        <title>The complete sequence of the smallest known nuclear genome from the microsporidian Encephalitozoon intestinalis.</title>
        <authorList>
            <person name="Corradi N."/>
            <person name="Pombert J.-F."/>
            <person name="Farinelli L."/>
            <person name="Didier E.S."/>
            <person name="Keeling P.J."/>
        </authorList>
    </citation>
    <scope>NUCLEOTIDE SEQUENCE [LARGE SCALE GENOMIC DNA]</scope>
    <source>
        <strain evidence="3 4">ATCC 50506</strain>
    </source>
</reference>
<protein>
    <submittedName>
        <fullName evidence="3">Poly(A)-binding protein-interacting protein</fullName>
    </submittedName>
</protein>
<feature type="region of interest" description="Disordered" evidence="1">
    <location>
        <begin position="177"/>
        <end position="289"/>
    </location>
</feature>
<dbReference type="GO" id="GO:0003729">
    <property type="term" value="F:mRNA binding"/>
    <property type="evidence" value="ECO:0007669"/>
    <property type="project" value="TreeGrafter"/>
</dbReference>
<dbReference type="GO" id="GO:0034063">
    <property type="term" value="P:stress granule assembly"/>
    <property type="evidence" value="ECO:0007669"/>
    <property type="project" value="TreeGrafter"/>
</dbReference>
<dbReference type="Proteomes" id="UP000002313">
    <property type="component" value="Chromosome XI"/>
</dbReference>
<accession>E0SAG4</accession>
<feature type="compositionally biased region" description="Basic and acidic residues" evidence="1">
    <location>
        <begin position="207"/>
        <end position="246"/>
    </location>
</feature>
<name>E0SAG4_ENCIT</name>
<dbReference type="GeneID" id="9699657"/>
<organism evidence="3 4">
    <name type="scientific">Encephalitozoon intestinalis (strain ATCC 50506)</name>
    <name type="common">Microsporidian parasite</name>
    <name type="synonym">Septata intestinalis</name>
    <dbReference type="NCBI Taxonomy" id="876142"/>
    <lineage>
        <taxon>Eukaryota</taxon>
        <taxon>Fungi</taxon>
        <taxon>Fungi incertae sedis</taxon>
        <taxon>Microsporidia</taxon>
        <taxon>Unikaryonidae</taxon>
        <taxon>Encephalitozoon</taxon>
    </lineage>
</organism>
<evidence type="ECO:0000259" key="2">
    <source>
        <dbReference type="SMART" id="SM01272"/>
    </source>
</evidence>
<dbReference type="OrthoDB" id="2275718at2759"/>
<dbReference type="SMART" id="SM01272">
    <property type="entry name" value="LsmAD"/>
    <property type="match status" value="1"/>
</dbReference>
<proteinExistence type="predicted"/>
<dbReference type="PANTHER" id="PTHR12854:SF7">
    <property type="entry name" value="ATAXIN-2 HOMOLOG"/>
    <property type="match status" value="1"/>
</dbReference>
<reference evidence="3 4" key="2">
    <citation type="journal article" date="2012" name="Proc. Natl. Acad. Sci. U.S.A.">
        <title>Gain and loss of multiple functionally related, horizontally transferred genes in the reduced genomes of two microsporidian parasites.</title>
        <authorList>
            <person name="Pombert J.-F."/>
            <person name="Selman M."/>
            <person name="Burki F."/>
            <person name="Bardell F.T."/>
            <person name="Farinelli L."/>
            <person name="Solter L.F."/>
            <person name="Whitman D.W."/>
            <person name="Weiss L.M."/>
            <person name="Corradi N."/>
            <person name="Keeling P.J."/>
        </authorList>
    </citation>
    <scope>NUCLEOTIDE SEQUENCE [LARGE SCALE GENOMIC DNA]</scope>
    <source>
        <strain evidence="3 4">ATCC 50506</strain>
    </source>
</reference>
<sequence length="362" mass="40776">MDNYTIAICFKNNPSRMIGTFLSNEDGMVKLENAFFEMNPGIVFPTISISESDIITVKKTNEGVREKSEDKSIPLETTEKASKGKETSSWDSFKTDSQISRAVEVTAPPPTPPNESATLERFSEEGSKDWNQFEANSKLFNIDNKFDESEYMEVLDKNSESYKRKLSMAKKIEKEIMLSTTTDPHRLEERGLGMSEENEDAYSSVVGKEHKKDSGKCSAKGHEEESFDDEKSKQSEDEGTRRKMVIEIEGLSTPKIKEECASKGESNKNEESSNSQEEKKDSKPKKSVRYGWMHTKFDSSKNLLRMIKSKFKGILDTNGGEAKWGTGPNWEVAGRNIIKKTQKGGRTPPTARRTVKKSPVSK</sequence>
<dbReference type="InterPro" id="IPR009604">
    <property type="entry name" value="LsmAD_domain"/>
</dbReference>
<feature type="compositionally biased region" description="Basic and acidic residues" evidence="1">
    <location>
        <begin position="255"/>
        <end position="281"/>
    </location>
</feature>
<feature type="compositionally biased region" description="Basic and acidic residues" evidence="1">
    <location>
        <begin position="65"/>
        <end position="88"/>
    </location>
</feature>
<dbReference type="InterPro" id="IPR045117">
    <property type="entry name" value="ATXN2-like"/>
</dbReference>
<evidence type="ECO:0000256" key="1">
    <source>
        <dbReference type="SAM" id="MobiDB-lite"/>
    </source>
</evidence>
<dbReference type="VEuPathDB" id="MicrosporidiaDB:Eint_110890"/>
<evidence type="ECO:0000313" key="4">
    <source>
        <dbReference type="Proteomes" id="UP000002313"/>
    </source>
</evidence>
<dbReference type="KEGG" id="ein:Eint_110890"/>
<gene>
    <name evidence="3" type="ORF">Eint_110890</name>
</gene>
<dbReference type="GO" id="GO:0010494">
    <property type="term" value="C:cytoplasmic stress granule"/>
    <property type="evidence" value="ECO:0007669"/>
    <property type="project" value="TreeGrafter"/>
</dbReference>
<feature type="region of interest" description="Disordered" evidence="1">
    <location>
        <begin position="65"/>
        <end position="95"/>
    </location>
</feature>
<dbReference type="HOGENOM" id="CLU_765104_0_0_1"/>